<dbReference type="Gene3D" id="3.90.1570.10">
    <property type="entry name" value="tt1808, chain A"/>
    <property type="match status" value="1"/>
</dbReference>
<evidence type="ECO:0000313" key="2">
    <source>
        <dbReference type="EMBL" id="CEG44242.1"/>
    </source>
</evidence>
<accession>A0A0P1ASC6</accession>
<dbReference type="GO" id="GO:0006281">
    <property type="term" value="P:DNA repair"/>
    <property type="evidence" value="ECO:0007669"/>
    <property type="project" value="UniProtKB-ARBA"/>
</dbReference>
<evidence type="ECO:0000313" key="3">
    <source>
        <dbReference type="Proteomes" id="UP000054928"/>
    </source>
</evidence>
<dbReference type="AlphaFoldDB" id="A0A0P1ASC6"/>
<dbReference type="GeneID" id="36395057"/>
<dbReference type="InterPro" id="IPR008538">
    <property type="entry name" value="Uma2"/>
</dbReference>
<proteinExistence type="predicted"/>
<dbReference type="InterPro" id="IPR013087">
    <property type="entry name" value="Znf_C2H2_type"/>
</dbReference>
<dbReference type="EMBL" id="CCYD01001000">
    <property type="protein sequence ID" value="CEG44242.1"/>
    <property type="molecule type" value="Genomic_DNA"/>
</dbReference>
<sequence length="291" mass="33578">MVDQKKEHQKSLAQLVYDLKTKKILCRVRDYPAITLDELNQYVEKQGPLYNPVFGEQPEFFIDEGFFTPYRMVVYGNAKVAAKITSLLDGWSRWSGHGGRVTTSQGAFILEQGTDERKVRMPDVAYTPRDVDRALTNEQNRTCRGDPYVPTFVVEIDKLADRNSQRKALDRKMRDEYIPHGVQLGWLIDPRPQHRIIYEYKLDEHGQVHCVHNHKWRDLDGGNVLPGFRLRSVKLEMVLNQDSGSSSEEEVDLPCPIPRCRTRLRTLGSLTAHVEDHRTERAIAKYVANES</sequence>
<dbReference type="SUPFAM" id="SSF52980">
    <property type="entry name" value="Restriction endonuclease-like"/>
    <property type="match status" value="1"/>
</dbReference>
<name>A0A0P1ASC6_PLAHL</name>
<evidence type="ECO:0000259" key="1">
    <source>
        <dbReference type="PROSITE" id="PS00028"/>
    </source>
</evidence>
<dbReference type="PANTHER" id="PTHR34107">
    <property type="entry name" value="SLL0198 PROTEIN-RELATED"/>
    <property type="match status" value="1"/>
</dbReference>
<dbReference type="CDD" id="cd06260">
    <property type="entry name" value="DUF820-like"/>
    <property type="match status" value="1"/>
</dbReference>
<dbReference type="Pfam" id="PF05685">
    <property type="entry name" value="Uma2"/>
    <property type="match status" value="1"/>
</dbReference>
<organism evidence="2 3">
    <name type="scientific">Plasmopara halstedii</name>
    <name type="common">Downy mildew of sunflower</name>
    <dbReference type="NCBI Taxonomy" id="4781"/>
    <lineage>
        <taxon>Eukaryota</taxon>
        <taxon>Sar</taxon>
        <taxon>Stramenopiles</taxon>
        <taxon>Oomycota</taxon>
        <taxon>Peronosporomycetes</taxon>
        <taxon>Peronosporales</taxon>
        <taxon>Peronosporaceae</taxon>
        <taxon>Plasmopara</taxon>
    </lineage>
</organism>
<dbReference type="Proteomes" id="UP000054928">
    <property type="component" value="Unassembled WGS sequence"/>
</dbReference>
<dbReference type="OrthoDB" id="88517at2759"/>
<dbReference type="InterPro" id="IPR012296">
    <property type="entry name" value="Nuclease_put_TT1808"/>
</dbReference>
<dbReference type="PANTHER" id="PTHR34107:SF7">
    <property type="entry name" value="SLR2092 PROTEIN"/>
    <property type="match status" value="1"/>
</dbReference>
<dbReference type="RefSeq" id="XP_024580611.1">
    <property type="nucleotide sequence ID" value="XM_024730322.1"/>
</dbReference>
<dbReference type="InterPro" id="IPR011335">
    <property type="entry name" value="Restrct_endonuc-II-like"/>
</dbReference>
<dbReference type="OMA" id="CHKLLEW"/>
<reference evidence="3" key="1">
    <citation type="submission" date="2014-09" db="EMBL/GenBank/DDBJ databases">
        <authorList>
            <person name="Sharma Rahul"/>
            <person name="Thines Marco"/>
        </authorList>
    </citation>
    <scope>NUCLEOTIDE SEQUENCE [LARGE SCALE GENOMIC DNA]</scope>
</reference>
<protein>
    <submittedName>
        <fullName evidence="2">Zinc finger, C2H2</fullName>
    </submittedName>
</protein>
<dbReference type="PROSITE" id="PS00028">
    <property type="entry name" value="ZINC_FINGER_C2H2_1"/>
    <property type="match status" value="1"/>
</dbReference>
<keyword evidence="3" id="KW-1185">Reference proteome</keyword>
<feature type="domain" description="C2H2-type" evidence="1">
    <location>
        <begin position="255"/>
        <end position="277"/>
    </location>
</feature>